<dbReference type="EMBL" id="WHVB01000001">
    <property type="protein sequence ID" value="KAF8487166.1"/>
    <property type="molecule type" value="Genomic_DNA"/>
</dbReference>
<dbReference type="Proteomes" id="UP000759537">
    <property type="component" value="Unassembled WGS sequence"/>
</dbReference>
<keyword evidence="1" id="KW-0812">Transmembrane</keyword>
<feature type="domain" description="Fungal STAND N-terminal Goodbye" evidence="2">
    <location>
        <begin position="29"/>
        <end position="152"/>
    </location>
</feature>
<reference evidence="3" key="2">
    <citation type="journal article" date="2020" name="Nat. Commun.">
        <title>Large-scale genome sequencing of mycorrhizal fungi provides insights into the early evolution of symbiotic traits.</title>
        <authorList>
            <person name="Miyauchi S."/>
            <person name="Kiss E."/>
            <person name="Kuo A."/>
            <person name="Drula E."/>
            <person name="Kohler A."/>
            <person name="Sanchez-Garcia M."/>
            <person name="Morin E."/>
            <person name="Andreopoulos B."/>
            <person name="Barry K.W."/>
            <person name="Bonito G."/>
            <person name="Buee M."/>
            <person name="Carver A."/>
            <person name="Chen C."/>
            <person name="Cichocki N."/>
            <person name="Clum A."/>
            <person name="Culley D."/>
            <person name="Crous P.W."/>
            <person name="Fauchery L."/>
            <person name="Girlanda M."/>
            <person name="Hayes R.D."/>
            <person name="Keri Z."/>
            <person name="LaButti K."/>
            <person name="Lipzen A."/>
            <person name="Lombard V."/>
            <person name="Magnuson J."/>
            <person name="Maillard F."/>
            <person name="Murat C."/>
            <person name="Nolan M."/>
            <person name="Ohm R.A."/>
            <person name="Pangilinan J."/>
            <person name="Pereira M.F."/>
            <person name="Perotto S."/>
            <person name="Peter M."/>
            <person name="Pfister S."/>
            <person name="Riley R."/>
            <person name="Sitrit Y."/>
            <person name="Stielow J.B."/>
            <person name="Szollosi G."/>
            <person name="Zifcakova L."/>
            <person name="Stursova M."/>
            <person name="Spatafora J.W."/>
            <person name="Tedersoo L."/>
            <person name="Vaario L.M."/>
            <person name="Yamada A."/>
            <person name="Yan M."/>
            <person name="Wang P."/>
            <person name="Xu J."/>
            <person name="Bruns T."/>
            <person name="Baldrian P."/>
            <person name="Vilgalys R."/>
            <person name="Dunand C."/>
            <person name="Henrissat B."/>
            <person name="Grigoriev I.V."/>
            <person name="Hibbett D."/>
            <person name="Nagy L.G."/>
            <person name="Martin F.M."/>
        </authorList>
    </citation>
    <scope>NUCLEOTIDE SEQUENCE</scope>
    <source>
        <strain evidence="3">Prilba</strain>
    </source>
</reference>
<gene>
    <name evidence="3" type="ORF">DFH94DRAFT_841542</name>
</gene>
<keyword evidence="1" id="KW-1133">Transmembrane helix</keyword>
<organism evidence="3 4">
    <name type="scientific">Russula ochroleuca</name>
    <dbReference type="NCBI Taxonomy" id="152965"/>
    <lineage>
        <taxon>Eukaryota</taxon>
        <taxon>Fungi</taxon>
        <taxon>Dikarya</taxon>
        <taxon>Basidiomycota</taxon>
        <taxon>Agaricomycotina</taxon>
        <taxon>Agaricomycetes</taxon>
        <taxon>Russulales</taxon>
        <taxon>Russulaceae</taxon>
        <taxon>Russula</taxon>
    </lineage>
</organism>
<dbReference type="AlphaFoldDB" id="A0A9P5N650"/>
<name>A0A9P5N650_9AGAM</name>
<evidence type="ECO:0000259" key="2">
    <source>
        <dbReference type="Pfam" id="PF17109"/>
    </source>
</evidence>
<reference evidence="3" key="1">
    <citation type="submission" date="2019-10" db="EMBL/GenBank/DDBJ databases">
        <authorList>
            <consortium name="DOE Joint Genome Institute"/>
            <person name="Kuo A."/>
            <person name="Miyauchi S."/>
            <person name="Kiss E."/>
            <person name="Drula E."/>
            <person name="Kohler A."/>
            <person name="Sanchez-Garcia M."/>
            <person name="Andreopoulos B."/>
            <person name="Barry K.W."/>
            <person name="Bonito G."/>
            <person name="Buee M."/>
            <person name="Carver A."/>
            <person name="Chen C."/>
            <person name="Cichocki N."/>
            <person name="Clum A."/>
            <person name="Culley D."/>
            <person name="Crous P.W."/>
            <person name="Fauchery L."/>
            <person name="Girlanda M."/>
            <person name="Hayes R."/>
            <person name="Keri Z."/>
            <person name="LaButti K."/>
            <person name="Lipzen A."/>
            <person name="Lombard V."/>
            <person name="Magnuson J."/>
            <person name="Maillard F."/>
            <person name="Morin E."/>
            <person name="Murat C."/>
            <person name="Nolan M."/>
            <person name="Ohm R."/>
            <person name="Pangilinan J."/>
            <person name="Pereira M."/>
            <person name="Perotto S."/>
            <person name="Peter M."/>
            <person name="Riley R."/>
            <person name="Sitrit Y."/>
            <person name="Stielow B."/>
            <person name="Szollosi G."/>
            <person name="Zifcakova L."/>
            <person name="Stursova M."/>
            <person name="Spatafora J.W."/>
            <person name="Tedersoo L."/>
            <person name="Vaario L.-M."/>
            <person name="Yamada A."/>
            <person name="Yan M."/>
            <person name="Wang P."/>
            <person name="Xu J."/>
            <person name="Bruns T."/>
            <person name="Baldrian P."/>
            <person name="Vilgalys R."/>
            <person name="Henrissat B."/>
            <person name="Grigoriev I.V."/>
            <person name="Hibbett D."/>
            <person name="Nagy L.G."/>
            <person name="Martin F.M."/>
        </authorList>
    </citation>
    <scope>NUCLEOTIDE SEQUENCE</scope>
    <source>
        <strain evidence="3">Prilba</strain>
    </source>
</reference>
<keyword evidence="4" id="KW-1185">Reference proteome</keyword>
<feature type="transmembrane region" description="Helical" evidence="1">
    <location>
        <begin position="92"/>
        <end position="125"/>
    </location>
</feature>
<evidence type="ECO:0000313" key="3">
    <source>
        <dbReference type="EMBL" id="KAF8487166.1"/>
    </source>
</evidence>
<evidence type="ECO:0000313" key="4">
    <source>
        <dbReference type="Proteomes" id="UP000759537"/>
    </source>
</evidence>
<comment type="caution">
    <text evidence="3">The sequence shown here is derived from an EMBL/GenBank/DDBJ whole genome shotgun (WGS) entry which is preliminary data.</text>
</comment>
<evidence type="ECO:0000256" key="1">
    <source>
        <dbReference type="SAM" id="Phobius"/>
    </source>
</evidence>
<proteinExistence type="predicted"/>
<accession>A0A9P5N650</accession>
<dbReference type="InterPro" id="IPR031350">
    <property type="entry name" value="Goodbye_dom"/>
</dbReference>
<sequence length="270" mass="29855">MSKPSNLPSMSHPQSMASSSSQNFQLIINNALDKYKKRTKSDLLTHPLAAQLQSCDSLSAILAVLQQQLQGPDQSQSSDERWSRWLDPTINVLYTLSSTVGVGVGLAFSPATVIFSGIGVLLSAAKDTRASQDTLIDIFERVEMFLRRLEIYIEVPPTPEMTEMIVQILVEVLSILGIATKEIKKGRMKYSEKYLKKLIGRTDIEDGLKRLDKLTLEESRMATAENLNATHAVDERVKGVAVTVAGIDNKPVSMNEWSVSTNECNEQPTT</sequence>
<keyword evidence="1" id="KW-0472">Membrane</keyword>
<protein>
    <recommendedName>
        <fullName evidence="2">Fungal STAND N-terminal Goodbye domain-containing protein</fullName>
    </recommendedName>
</protein>
<dbReference type="Pfam" id="PF17109">
    <property type="entry name" value="Goodbye"/>
    <property type="match status" value="1"/>
</dbReference>